<protein>
    <submittedName>
        <fullName evidence="2">Uncharacterized protein</fullName>
    </submittedName>
</protein>
<name>A0A140DTC9_9FIRM</name>
<reference evidence="2 4" key="1">
    <citation type="journal article" date="2016" name="Gut Pathog.">
        <title>Whole genome sequencing of "Faecalibaculum rodentium" ALO17, isolated from C57BL/6J laboratory mouse feces.</title>
        <authorList>
            <person name="Lim S."/>
            <person name="Chang D.H."/>
            <person name="Ahn S."/>
            <person name="Kim B.C."/>
        </authorList>
    </citation>
    <scope>NUCLEOTIDE SEQUENCE [LARGE SCALE GENOMIC DNA]</scope>
    <source>
        <strain evidence="2 4">Alo17</strain>
    </source>
</reference>
<gene>
    <name evidence="2" type="ORF">AALO17_07720</name>
    <name evidence="3" type="ORF">BO223_02740</name>
</gene>
<organism evidence="2 4">
    <name type="scientific">Faecalibaculum rodentium</name>
    <dbReference type="NCBI Taxonomy" id="1702221"/>
    <lineage>
        <taxon>Bacteria</taxon>
        <taxon>Bacillati</taxon>
        <taxon>Bacillota</taxon>
        <taxon>Erysipelotrichia</taxon>
        <taxon>Erysipelotrichales</taxon>
        <taxon>Erysipelotrichaceae</taxon>
        <taxon>Faecalibaculum</taxon>
    </lineage>
</organism>
<evidence type="ECO:0000313" key="2">
    <source>
        <dbReference type="EMBL" id="AMK53906.1"/>
    </source>
</evidence>
<evidence type="ECO:0000313" key="3">
    <source>
        <dbReference type="EMBL" id="OLU46116.1"/>
    </source>
</evidence>
<accession>A0A140DTC9</accession>
<proteinExistence type="predicted"/>
<dbReference type="RefSeq" id="WP_067555643.1">
    <property type="nucleotide sequence ID" value="NZ_CAJTBG010000016.1"/>
</dbReference>
<dbReference type="OrthoDB" id="1651272at2"/>
<dbReference type="GeneID" id="78477575"/>
<reference evidence="3 5" key="2">
    <citation type="submission" date="2016-11" db="EMBL/GenBank/DDBJ databases">
        <title>Description of two novel members of the family Erysipelotrichaceae: Ileibacterium lipovorans gen. nov., sp. nov. and Dubosiella newyorkensis, gen. nov., sp. nov.</title>
        <authorList>
            <person name="Cox L.M."/>
            <person name="Sohn J."/>
            <person name="Tyrrell K.L."/>
            <person name="Citron D.M."/>
            <person name="Lawson P.A."/>
            <person name="Patel N.B."/>
            <person name="Iizumi T."/>
            <person name="Perez-Perez G.I."/>
            <person name="Goldstein E.J."/>
            <person name="Blaser M.J."/>
        </authorList>
    </citation>
    <scope>NUCLEOTIDE SEQUENCE [LARGE SCALE GENOMIC DNA]</scope>
    <source>
        <strain evidence="3 5">NYU-BL-K8</strain>
    </source>
</reference>
<sequence length="126" mass="13551">MPDRTTDELRQQFGTISRISLVLGAAGSLAALFWGLKAVCGVWAGLFMCLAGLAMIQTWAVRGTFTKMSGFKSYAGRYIFYGLVIAACLWLGVPVLSLVAGIALQKAALVIYPLLGKEDVDGPRYD</sequence>
<keyword evidence="4" id="KW-1185">Reference proteome</keyword>
<feature type="transmembrane region" description="Helical" evidence="1">
    <location>
        <begin position="42"/>
        <end position="60"/>
    </location>
</feature>
<keyword evidence="1" id="KW-0812">Transmembrane</keyword>
<dbReference type="AlphaFoldDB" id="A0A140DTC9"/>
<dbReference type="Proteomes" id="UP000186758">
    <property type="component" value="Unassembled WGS sequence"/>
</dbReference>
<dbReference type="KEGG" id="fro:AALO17_07720"/>
<keyword evidence="1" id="KW-0472">Membrane</keyword>
<keyword evidence="1" id="KW-1133">Transmembrane helix</keyword>
<dbReference type="EMBL" id="CP011391">
    <property type="protein sequence ID" value="AMK53906.1"/>
    <property type="molecule type" value="Genomic_DNA"/>
</dbReference>
<evidence type="ECO:0000256" key="1">
    <source>
        <dbReference type="SAM" id="Phobius"/>
    </source>
</evidence>
<dbReference type="EMBL" id="MPJZ01000035">
    <property type="protein sequence ID" value="OLU46116.1"/>
    <property type="molecule type" value="Genomic_DNA"/>
</dbReference>
<dbReference type="STRING" id="1702221.AALO17_07720"/>
<evidence type="ECO:0000313" key="5">
    <source>
        <dbReference type="Proteomes" id="UP000186758"/>
    </source>
</evidence>
<feature type="transmembrane region" description="Helical" evidence="1">
    <location>
        <begin position="19"/>
        <end position="36"/>
    </location>
</feature>
<evidence type="ECO:0000313" key="4">
    <source>
        <dbReference type="Proteomes" id="UP000069771"/>
    </source>
</evidence>
<dbReference type="Proteomes" id="UP000069771">
    <property type="component" value="Chromosome"/>
</dbReference>
<feature type="transmembrane region" description="Helical" evidence="1">
    <location>
        <begin position="80"/>
        <end position="104"/>
    </location>
</feature>